<organism evidence="9 10">
    <name type="scientific">Thalassiosira oceanica</name>
    <name type="common">Marine diatom</name>
    <dbReference type="NCBI Taxonomy" id="159749"/>
    <lineage>
        <taxon>Eukaryota</taxon>
        <taxon>Sar</taxon>
        <taxon>Stramenopiles</taxon>
        <taxon>Ochrophyta</taxon>
        <taxon>Bacillariophyta</taxon>
        <taxon>Coscinodiscophyceae</taxon>
        <taxon>Thalassiosirophycidae</taxon>
        <taxon>Thalassiosirales</taxon>
        <taxon>Thalassiosiraceae</taxon>
        <taxon>Thalassiosira</taxon>
    </lineage>
</organism>
<dbReference type="eggNOG" id="KOG0959">
    <property type="taxonomic scope" value="Eukaryota"/>
</dbReference>
<evidence type="ECO:0000256" key="1">
    <source>
        <dbReference type="ARBA" id="ARBA00007261"/>
    </source>
</evidence>
<reference evidence="9 10" key="1">
    <citation type="journal article" date="2012" name="Genome Biol.">
        <title>Genome and low-iron response of an oceanic diatom adapted to chronic iron limitation.</title>
        <authorList>
            <person name="Lommer M."/>
            <person name="Specht M."/>
            <person name="Roy A.S."/>
            <person name="Kraemer L."/>
            <person name="Andreson R."/>
            <person name="Gutowska M.A."/>
            <person name="Wolf J."/>
            <person name="Bergner S.V."/>
            <person name="Schilhabel M.B."/>
            <person name="Klostermeier U.C."/>
            <person name="Beiko R.G."/>
            <person name="Rosenstiel P."/>
            <person name="Hippler M."/>
            <person name="Laroche J."/>
        </authorList>
    </citation>
    <scope>NUCLEOTIDE SEQUENCE [LARGE SCALE GENOMIC DNA]</scope>
    <source>
        <strain evidence="9 10">CCMP1005</strain>
    </source>
</reference>
<dbReference type="OMA" id="WYLMPSP"/>
<accession>K0TH19</accession>
<dbReference type="GO" id="GO:0006508">
    <property type="term" value="P:proteolysis"/>
    <property type="evidence" value="ECO:0007669"/>
    <property type="project" value="UniProtKB-KW"/>
</dbReference>
<evidence type="ECO:0000256" key="4">
    <source>
        <dbReference type="ARBA" id="ARBA00022801"/>
    </source>
</evidence>
<evidence type="ECO:0000256" key="6">
    <source>
        <dbReference type="ARBA" id="ARBA00023049"/>
    </source>
</evidence>
<evidence type="ECO:0000256" key="3">
    <source>
        <dbReference type="ARBA" id="ARBA00022723"/>
    </source>
</evidence>
<dbReference type="Proteomes" id="UP000266841">
    <property type="component" value="Unassembled WGS sequence"/>
</dbReference>
<dbReference type="PANTHER" id="PTHR43690">
    <property type="entry name" value="NARDILYSIN"/>
    <property type="match status" value="1"/>
</dbReference>
<evidence type="ECO:0000256" key="5">
    <source>
        <dbReference type="ARBA" id="ARBA00022833"/>
    </source>
</evidence>
<comment type="caution">
    <text evidence="9">The sequence shown here is derived from an EMBL/GenBank/DDBJ whole genome shotgun (WGS) entry which is preliminary data.</text>
</comment>
<keyword evidence="3" id="KW-0479">Metal-binding</keyword>
<evidence type="ECO:0000256" key="2">
    <source>
        <dbReference type="ARBA" id="ARBA00022670"/>
    </source>
</evidence>
<gene>
    <name evidence="9" type="ORF">THAOC_05440</name>
</gene>
<proteinExistence type="inferred from homology"/>
<dbReference type="GO" id="GO:0046872">
    <property type="term" value="F:metal ion binding"/>
    <property type="evidence" value="ECO:0007669"/>
    <property type="project" value="UniProtKB-KW"/>
</dbReference>
<evidence type="ECO:0000259" key="8">
    <source>
        <dbReference type="Pfam" id="PF00675"/>
    </source>
</evidence>
<keyword evidence="2" id="KW-0645">Protease</keyword>
<dbReference type="EMBL" id="AGNL01005013">
    <property type="protein sequence ID" value="EJK72971.1"/>
    <property type="molecule type" value="Genomic_DNA"/>
</dbReference>
<dbReference type="SUPFAM" id="SSF63411">
    <property type="entry name" value="LuxS/MPP-like metallohydrolase"/>
    <property type="match status" value="2"/>
</dbReference>
<evidence type="ECO:0000313" key="9">
    <source>
        <dbReference type="EMBL" id="EJK72971.1"/>
    </source>
</evidence>
<comment type="similarity">
    <text evidence="1">Belongs to the peptidase M16 family.</text>
</comment>
<dbReference type="OrthoDB" id="952271at2759"/>
<dbReference type="InterPro" id="IPR011249">
    <property type="entry name" value="Metalloenz_LuxS/M16"/>
</dbReference>
<keyword evidence="6" id="KW-0482">Metalloprotease</keyword>
<dbReference type="PANTHER" id="PTHR43690:SF18">
    <property type="entry name" value="INSULIN-DEGRADING ENZYME-RELATED"/>
    <property type="match status" value="1"/>
</dbReference>
<keyword evidence="5" id="KW-0862">Zinc</keyword>
<feature type="non-terminal residue" evidence="9">
    <location>
        <position position="1"/>
    </location>
</feature>
<dbReference type="Gene3D" id="3.30.830.10">
    <property type="entry name" value="Metalloenzyme, LuxS/M16 peptidase-like"/>
    <property type="match status" value="3"/>
</dbReference>
<sequence>SSEQQPLAVTMTPMKARQRRTGRSAANRTFSRIAVAIVSSCIAVCGFQPSPSRSRKIWNGAESPADPKSCNINATGLPSSTSLRRRNFIQFSSAIGAVLGLSHPAFAEQTFASASRKDLVAVPGPSAPFSTTRSYRNIVLSNGLKVVLVRDTMAQQSSAAITIEGAGLLSDPVEIPGLAHLMEHIVLSSDNRRRTPMFVGRRKILGDVRLDRDKGEDDEENFEDWICAQDGDSNAFTAPGFVCFHLSCPHETLPEALERFSRLFTLDEIENTVCKPGVINREIGRVSSEIDRVGDQSRAFYFLKSQVDGDHPFSRLFAGSRSTLQTTPTENGLDVATHLTCFFRDHYLASRATLVVVSNEGLGALDRWISPYSNIMSQRERIGPPSISSFPPKVFKDRTDLTQSIILRSREDGQFDENHQTLSLEWPLSLVYERNPTENVVSASAVGFILTQILSRRGPGSLRQMLEKLGWAPKGNRGVPRFSFPIDQSGFQILRMEIGLSLDGFANRSAVIAAVFESIRTVLSRPLPTALIEQYLCAALLHGYLLAPRPPDCITLAVDSIRYGLSSKYGVGGTSGVGLQSNQQSITNWYLMPSPDDKVGVENMKRIVTETLTIMADERGPLVSIRASAKAIFGYSKGLVDKAVLTGPLLPPWTREAVTGARVYTEKRAAAAGGLFRSLAFVTAKVDGEAALTPPYLNPLLPTSLRPPRPVVERSRGWAGESVLYLDSALAGEDDASLKLVDSYAGSNWREMSRALAPVDGSGWKLLQVPPSKTGTLGIALPVRPPEPGVEGAVVLQLLSSLPSTFTSRQLTLANLWLLSYDDAIVDIAESGALAGCAYEWSFNRAGLRLCFRGLSQSLPSYVRRLCRRLVAQHANLLGGKAEVAESAYQRAMNEVTRSPKIGPLQKKQMVDVLTRGVSNEDVADQALTFLKATNGAYVISQGDLTPSESLQLSSDLRQVFRDYGDAKGFDKNMSLTQIFSHSSADGGHRGITLAPFLVTAHLTRITTV</sequence>
<feature type="domain" description="Peptidase M16 N-terminal" evidence="8">
    <location>
        <begin position="145"/>
        <end position="192"/>
    </location>
</feature>
<dbReference type="InterPro" id="IPR050626">
    <property type="entry name" value="Peptidase_M16"/>
</dbReference>
<dbReference type="Pfam" id="PF00675">
    <property type="entry name" value="Peptidase_M16"/>
    <property type="match status" value="1"/>
</dbReference>
<dbReference type="GO" id="GO:0008237">
    <property type="term" value="F:metallopeptidase activity"/>
    <property type="evidence" value="ECO:0007669"/>
    <property type="project" value="UniProtKB-KW"/>
</dbReference>
<keyword evidence="4" id="KW-0378">Hydrolase</keyword>
<dbReference type="AlphaFoldDB" id="K0TH19"/>
<feature type="region of interest" description="Disordered" evidence="7">
    <location>
        <begin position="1"/>
        <end position="25"/>
    </location>
</feature>
<evidence type="ECO:0000256" key="7">
    <source>
        <dbReference type="SAM" id="MobiDB-lite"/>
    </source>
</evidence>
<evidence type="ECO:0000313" key="10">
    <source>
        <dbReference type="Proteomes" id="UP000266841"/>
    </source>
</evidence>
<protein>
    <recommendedName>
        <fullName evidence="8">Peptidase M16 N-terminal domain-containing protein</fullName>
    </recommendedName>
</protein>
<name>K0TH19_THAOC</name>
<dbReference type="InterPro" id="IPR011765">
    <property type="entry name" value="Pept_M16_N"/>
</dbReference>
<keyword evidence="10" id="KW-1185">Reference proteome</keyword>